<gene>
    <name evidence="1" type="ORF">NM208_g12368</name>
</gene>
<dbReference type="Proteomes" id="UP001148629">
    <property type="component" value="Unassembled WGS sequence"/>
</dbReference>
<protein>
    <submittedName>
        <fullName evidence="1">Uncharacterized protein</fullName>
    </submittedName>
</protein>
<proteinExistence type="predicted"/>
<sequence>MAALREELAEGGLGAHEAVDKSSSDEEVMADVEDLEVEGAVSPEQDEDNPTSPEAQKEDEASAKTGASAQPSTQDAPAPGSPPISDAEEGEIDDQEEDVAMDLESGSEAEDGEVAPKPQEDLQDAKARLLAQLDNDPASDDEDAEQEAARQRSRANLRATLNMILTVAGEFYGQRDLLEFREPFVGM</sequence>
<comment type="caution">
    <text evidence="1">The sequence shown here is derived from an EMBL/GenBank/DDBJ whole genome shotgun (WGS) entry which is preliminary data.</text>
</comment>
<organism evidence="1 2">
    <name type="scientific">Fusarium decemcellulare</name>
    <dbReference type="NCBI Taxonomy" id="57161"/>
    <lineage>
        <taxon>Eukaryota</taxon>
        <taxon>Fungi</taxon>
        <taxon>Dikarya</taxon>
        <taxon>Ascomycota</taxon>
        <taxon>Pezizomycotina</taxon>
        <taxon>Sordariomycetes</taxon>
        <taxon>Hypocreomycetidae</taxon>
        <taxon>Hypocreales</taxon>
        <taxon>Nectriaceae</taxon>
        <taxon>Fusarium</taxon>
        <taxon>Fusarium decemcellulare species complex</taxon>
    </lineage>
</organism>
<reference evidence="1" key="1">
    <citation type="submission" date="2022-08" db="EMBL/GenBank/DDBJ databases">
        <title>Genome Sequence of Fusarium decemcellulare.</title>
        <authorList>
            <person name="Buettner E."/>
        </authorList>
    </citation>
    <scope>NUCLEOTIDE SEQUENCE</scope>
    <source>
        <strain evidence="1">Babe19</strain>
    </source>
</reference>
<evidence type="ECO:0000313" key="1">
    <source>
        <dbReference type="EMBL" id="KAJ3523655.1"/>
    </source>
</evidence>
<dbReference type="EMBL" id="JANRMS010002215">
    <property type="protein sequence ID" value="KAJ3523655.1"/>
    <property type="molecule type" value="Genomic_DNA"/>
</dbReference>
<keyword evidence="2" id="KW-1185">Reference proteome</keyword>
<accession>A0ACC1RNW4</accession>
<name>A0ACC1RNW4_9HYPO</name>
<evidence type="ECO:0000313" key="2">
    <source>
        <dbReference type="Proteomes" id="UP001148629"/>
    </source>
</evidence>